<dbReference type="GO" id="GO:0005874">
    <property type="term" value="C:microtubule"/>
    <property type="evidence" value="ECO:0007669"/>
    <property type="project" value="UniProtKB-KW"/>
</dbReference>
<evidence type="ECO:0000313" key="11">
    <source>
        <dbReference type="Proteomes" id="UP000466442"/>
    </source>
</evidence>
<organism evidence="10 11">
    <name type="scientific">Apolygus lucorum</name>
    <name type="common">Small green plant bug</name>
    <name type="synonym">Lygocoris lucorum</name>
    <dbReference type="NCBI Taxonomy" id="248454"/>
    <lineage>
        <taxon>Eukaryota</taxon>
        <taxon>Metazoa</taxon>
        <taxon>Ecdysozoa</taxon>
        <taxon>Arthropoda</taxon>
        <taxon>Hexapoda</taxon>
        <taxon>Insecta</taxon>
        <taxon>Pterygota</taxon>
        <taxon>Neoptera</taxon>
        <taxon>Paraneoptera</taxon>
        <taxon>Hemiptera</taxon>
        <taxon>Heteroptera</taxon>
        <taxon>Panheteroptera</taxon>
        <taxon>Cimicomorpha</taxon>
        <taxon>Miridae</taxon>
        <taxon>Mirini</taxon>
        <taxon>Apolygus</taxon>
    </lineage>
</organism>
<dbReference type="InterPro" id="IPR008280">
    <property type="entry name" value="Tub_FtsZ_C"/>
</dbReference>
<dbReference type="InterPro" id="IPR037103">
    <property type="entry name" value="Tubulin/FtsZ-like_C"/>
</dbReference>
<dbReference type="PROSITE" id="PS00227">
    <property type="entry name" value="TUBULIN"/>
    <property type="match status" value="1"/>
</dbReference>
<dbReference type="GO" id="GO:0007017">
    <property type="term" value="P:microtubule-based process"/>
    <property type="evidence" value="ECO:0007669"/>
    <property type="project" value="InterPro"/>
</dbReference>
<dbReference type="SMART" id="SM00865">
    <property type="entry name" value="Tubulin_C"/>
    <property type="match status" value="1"/>
</dbReference>
<keyword evidence="11" id="KW-1185">Reference proteome</keyword>
<dbReference type="SMART" id="SM00864">
    <property type="entry name" value="Tubulin"/>
    <property type="match status" value="1"/>
</dbReference>
<dbReference type="GO" id="GO:0016787">
    <property type="term" value="F:hydrolase activity"/>
    <property type="evidence" value="ECO:0007669"/>
    <property type="project" value="UniProtKB-KW"/>
</dbReference>
<comment type="similarity">
    <text evidence="1 7">Belongs to the tubulin family.</text>
</comment>
<dbReference type="InterPro" id="IPR003008">
    <property type="entry name" value="Tubulin_FtsZ_GTPase"/>
</dbReference>
<feature type="domain" description="Tubulin/FtsZ GTPase" evidence="8">
    <location>
        <begin position="46"/>
        <end position="239"/>
    </location>
</feature>
<evidence type="ECO:0000259" key="8">
    <source>
        <dbReference type="SMART" id="SM00864"/>
    </source>
</evidence>
<sequence>MREVLSLHVGQCGVQLGSALWEHYCLEHGVDFDGTIGENSAKSPGFSSFFTESKNGKCNPRAMFVDLEPTVADQVREGKLKGLYRADQIFSWNEDAASLFPRGYYVSGKKLLMSVYDRLRLFLESFDSFQGFMLMRSIGGGTGSGYTSLILDCLGDDLVKKPVVDLDVYPTTGSGVIEPYNAILSADATFDQIGCSFMMDNEAIYRINVNGLDKYNLLSLNRLVAQAVSSITASIRFEGSLNVDLAEFQNNLVPYPKIKFPFLSYAPIINKDMKCRVSVQSITKACFEPGNRMCSVSAEFGQYLAVCLVYSGDVVQKEVISAVAHVKELGLANFVDWSPGFKIGINHKVPIFHPELEIQGSELSLGSVANSTSAGRYWSEINHRYDLMYNKAAFLHWFFIEGMEEQDFLKARETTAAIESEYLELKTSSPKL</sequence>
<dbReference type="PANTHER" id="PTHR11588">
    <property type="entry name" value="TUBULIN"/>
    <property type="match status" value="1"/>
</dbReference>
<proteinExistence type="inferred from homology"/>
<evidence type="ECO:0000256" key="3">
    <source>
        <dbReference type="ARBA" id="ARBA00022741"/>
    </source>
</evidence>
<comment type="caution">
    <text evidence="10">The sequence shown here is derived from an EMBL/GenBank/DDBJ whole genome shotgun (WGS) entry which is preliminary data.</text>
</comment>
<dbReference type="EMBL" id="WIXP02000003">
    <property type="protein sequence ID" value="KAF6213612.1"/>
    <property type="molecule type" value="Genomic_DNA"/>
</dbReference>
<evidence type="ECO:0000259" key="9">
    <source>
        <dbReference type="SMART" id="SM00865"/>
    </source>
</evidence>
<dbReference type="Pfam" id="PF00091">
    <property type="entry name" value="Tubulin"/>
    <property type="match status" value="1"/>
</dbReference>
<evidence type="ECO:0000256" key="5">
    <source>
        <dbReference type="ARBA" id="ARBA00023134"/>
    </source>
</evidence>
<dbReference type="GO" id="GO:0005525">
    <property type="term" value="F:GTP binding"/>
    <property type="evidence" value="ECO:0007669"/>
    <property type="project" value="UniProtKB-UniRule"/>
</dbReference>
<comment type="function">
    <text evidence="7">Tubulin is the major constituent of microtubules, a cylinder consisting of laterally associated linear protofilaments composed of alpha- and beta-tubulin heterodimers. Microtubules grow by the addition of GTP-tubulin dimers to the microtubule end, where a stabilizing cap forms. Below the cap, tubulin dimers are in GDP-bound state, owing to GTPase activity of alpha-tubulin.</text>
</comment>
<evidence type="ECO:0000313" key="10">
    <source>
        <dbReference type="EMBL" id="KAF6213612.1"/>
    </source>
</evidence>
<gene>
    <name evidence="10" type="ORF">GE061_011333</name>
</gene>
<dbReference type="InterPro" id="IPR018316">
    <property type="entry name" value="Tubulin/FtsZ_2-layer-sand-dom"/>
</dbReference>
<dbReference type="InterPro" id="IPR036525">
    <property type="entry name" value="Tubulin/FtsZ_GTPase_sf"/>
</dbReference>
<dbReference type="PRINTS" id="PR01161">
    <property type="entry name" value="TUBULIN"/>
</dbReference>
<keyword evidence="2 7" id="KW-0493">Microtubule</keyword>
<keyword evidence="3 7" id="KW-0547">Nucleotide-binding</keyword>
<dbReference type="PRINTS" id="PR01162">
    <property type="entry name" value="ALPHATUBULIN"/>
</dbReference>
<dbReference type="GO" id="GO:0005200">
    <property type="term" value="F:structural constituent of cytoskeleton"/>
    <property type="evidence" value="ECO:0007669"/>
    <property type="project" value="InterPro"/>
</dbReference>
<comment type="subunit">
    <text evidence="7">Dimer of alpha and beta chains. A typical microtubule is a hollow water-filled tube with an outer diameter of 25 nm and an inner diameter of 15 nM. Alpha-beta heterodimers associate head-to-tail to form protofilaments running lengthwise along the microtubule wall with the beta-tubulin subunit facing the microtubule plus end conferring a structural polarity. Microtubules usually have 13 protofilaments but different protofilament numbers can be found in some organisms and specialized cells.</text>
</comment>
<evidence type="ECO:0000256" key="1">
    <source>
        <dbReference type="ARBA" id="ARBA00009636"/>
    </source>
</evidence>
<keyword evidence="5 7" id="KW-0342">GTP-binding</keyword>
<dbReference type="Proteomes" id="UP000466442">
    <property type="component" value="Unassembled WGS sequence"/>
</dbReference>
<name>A0A6A4K6X3_APOLU</name>
<dbReference type="Gene3D" id="1.10.287.600">
    <property type="entry name" value="Helix hairpin bin"/>
    <property type="match status" value="1"/>
</dbReference>
<evidence type="ECO:0000256" key="2">
    <source>
        <dbReference type="ARBA" id="ARBA00022701"/>
    </source>
</evidence>
<keyword evidence="4" id="KW-0378">Hydrolase</keyword>
<dbReference type="SUPFAM" id="SSF55307">
    <property type="entry name" value="Tubulin C-terminal domain-like"/>
    <property type="match status" value="1"/>
</dbReference>
<comment type="catalytic activity">
    <reaction evidence="6">
        <text>GTP + H2O = GDP + phosphate + H(+)</text>
        <dbReference type="Rhea" id="RHEA:19669"/>
        <dbReference type="ChEBI" id="CHEBI:15377"/>
        <dbReference type="ChEBI" id="CHEBI:15378"/>
        <dbReference type="ChEBI" id="CHEBI:37565"/>
        <dbReference type="ChEBI" id="CHEBI:43474"/>
        <dbReference type="ChEBI" id="CHEBI:58189"/>
    </reaction>
    <physiologicalReaction direction="left-to-right" evidence="6">
        <dbReference type="Rhea" id="RHEA:19670"/>
    </physiologicalReaction>
</comment>
<dbReference type="Pfam" id="PF03953">
    <property type="entry name" value="Tubulin_C"/>
    <property type="match status" value="1"/>
</dbReference>
<dbReference type="Gene3D" id="3.40.50.1440">
    <property type="entry name" value="Tubulin/FtsZ, GTPase domain"/>
    <property type="match status" value="1"/>
</dbReference>
<reference evidence="10" key="1">
    <citation type="journal article" date="2021" name="Mol. Ecol. Resour.">
        <title>Apolygus lucorum genome provides insights into omnivorousness and mesophyll feeding.</title>
        <authorList>
            <person name="Liu Y."/>
            <person name="Liu H."/>
            <person name="Wang H."/>
            <person name="Huang T."/>
            <person name="Liu B."/>
            <person name="Yang B."/>
            <person name="Yin L."/>
            <person name="Li B."/>
            <person name="Zhang Y."/>
            <person name="Zhang S."/>
            <person name="Jiang F."/>
            <person name="Zhang X."/>
            <person name="Ren Y."/>
            <person name="Wang B."/>
            <person name="Wang S."/>
            <person name="Lu Y."/>
            <person name="Wu K."/>
            <person name="Fan W."/>
            <person name="Wang G."/>
        </authorList>
    </citation>
    <scope>NUCLEOTIDE SEQUENCE</scope>
    <source>
        <strain evidence="10">12Hb</strain>
    </source>
</reference>
<evidence type="ECO:0000256" key="4">
    <source>
        <dbReference type="ARBA" id="ARBA00022801"/>
    </source>
</evidence>
<accession>A0A6A4K6X3</accession>
<evidence type="ECO:0000256" key="7">
    <source>
        <dbReference type="RuleBase" id="RU000352"/>
    </source>
</evidence>
<dbReference type="InterPro" id="IPR017975">
    <property type="entry name" value="Tubulin_CS"/>
</dbReference>
<protein>
    <recommendedName>
        <fullName evidence="7">Tubulin alpha chain</fullName>
    </recommendedName>
</protein>
<evidence type="ECO:0000256" key="6">
    <source>
        <dbReference type="ARBA" id="ARBA00049117"/>
    </source>
</evidence>
<dbReference type="AlphaFoldDB" id="A0A6A4K6X3"/>
<dbReference type="SUPFAM" id="SSF52490">
    <property type="entry name" value="Tubulin nucleotide-binding domain-like"/>
    <property type="match status" value="1"/>
</dbReference>
<dbReference type="InterPro" id="IPR000217">
    <property type="entry name" value="Tubulin"/>
</dbReference>
<feature type="domain" description="Tubulin/FtsZ 2-layer sandwich" evidence="9">
    <location>
        <begin position="241"/>
        <end position="383"/>
    </location>
</feature>
<dbReference type="InterPro" id="IPR023123">
    <property type="entry name" value="Tubulin_C"/>
</dbReference>
<dbReference type="InterPro" id="IPR002452">
    <property type="entry name" value="Alpha_tubulin"/>
</dbReference>
<dbReference type="Gene3D" id="3.30.1330.20">
    <property type="entry name" value="Tubulin/FtsZ, C-terminal domain"/>
    <property type="match status" value="1"/>
</dbReference>